<gene>
    <name evidence="1" type="ORF">AMORRO_LOCUS12998</name>
</gene>
<evidence type="ECO:0000313" key="1">
    <source>
        <dbReference type="EMBL" id="CAG8715849.1"/>
    </source>
</evidence>
<dbReference type="Proteomes" id="UP000789342">
    <property type="component" value="Unassembled WGS sequence"/>
</dbReference>
<organism evidence="1 2">
    <name type="scientific">Acaulospora morrowiae</name>
    <dbReference type="NCBI Taxonomy" id="94023"/>
    <lineage>
        <taxon>Eukaryota</taxon>
        <taxon>Fungi</taxon>
        <taxon>Fungi incertae sedis</taxon>
        <taxon>Mucoromycota</taxon>
        <taxon>Glomeromycotina</taxon>
        <taxon>Glomeromycetes</taxon>
        <taxon>Diversisporales</taxon>
        <taxon>Acaulosporaceae</taxon>
        <taxon>Acaulospora</taxon>
    </lineage>
</organism>
<accession>A0A9N9I1G1</accession>
<keyword evidence="2" id="KW-1185">Reference proteome</keyword>
<protein>
    <submittedName>
        <fullName evidence="1">251_t:CDS:1</fullName>
    </submittedName>
</protein>
<dbReference type="AlphaFoldDB" id="A0A9N9I1G1"/>
<evidence type="ECO:0000313" key="2">
    <source>
        <dbReference type="Proteomes" id="UP000789342"/>
    </source>
</evidence>
<name>A0A9N9I1G1_9GLOM</name>
<proteinExistence type="predicted"/>
<comment type="caution">
    <text evidence="1">The sequence shown here is derived from an EMBL/GenBank/DDBJ whole genome shotgun (WGS) entry which is preliminary data.</text>
</comment>
<sequence>MWDDAISKRELDQFNSRNHESAHEKINLIMIYLRSENAAAANERPLNEIQRESFVHQVIGARIGKGLTMWTSCRMAPRVKANLDHIVATCLQEDEMK</sequence>
<reference evidence="1" key="1">
    <citation type="submission" date="2021-06" db="EMBL/GenBank/DDBJ databases">
        <authorList>
            <person name="Kallberg Y."/>
            <person name="Tangrot J."/>
            <person name="Rosling A."/>
        </authorList>
    </citation>
    <scope>NUCLEOTIDE SEQUENCE</scope>
    <source>
        <strain evidence="1">CL551</strain>
    </source>
</reference>
<dbReference type="EMBL" id="CAJVPV010020795">
    <property type="protein sequence ID" value="CAG8715849.1"/>
    <property type="molecule type" value="Genomic_DNA"/>
</dbReference>